<comment type="caution">
    <text evidence="1">The sequence shown here is derived from an EMBL/GenBank/DDBJ whole genome shotgun (WGS) entry which is preliminary data.</text>
</comment>
<dbReference type="AlphaFoldDB" id="A0A843X502"/>
<organism evidence="1 2">
    <name type="scientific">Colocasia esculenta</name>
    <name type="common">Wild taro</name>
    <name type="synonym">Arum esculentum</name>
    <dbReference type="NCBI Taxonomy" id="4460"/>
    <lineage>
        <taxon>Eukaryota</taxon>
        <taxon>Viridiplantae</taxon>
        <taxon>Streptophyta</taxon>
        <taxon>Embryophyta</taxon>
        <taxon>Tracheophyta</taxon>
        <taxon>Spermatophyta</taxon>
        <taxon>Magnoliopsida</taxon>
        <taxon>Liliopsida</taxon>
        <taxon>Araceae</taxon>
        <taxon>Aroideae</taxon>
        <taxon>Colocasieae</taxon>
        <taxon>Colocasia</taxon>
    </lineage>
</organism>
<protein>
    <recommendedName>
        <fullName evidence="3">Retrotransposon gag domain-containing protein</fullName>
    </recommendedName>
</protein>
<accession>A0A843X502</accession>
<sequence length="265" mass="30419">MRPGPIASSKHDGVRGGVQEFGVLLEHDLCPCHDNITTGYVSRSDEPDMLRRPQPSCSYHDGLKGCFLDSYHDRQDRRDLVVTHRCVASLTERDWGQAQAPAHEVGFGGVSMMERFKRMTPPFFKMESDPILVESWLRETEKILHAIRCAEEERVMLATYMLQERANGSKSVLEYEARFAELSKYAPHIVADERRNVKKFIMGVKPSLRTRLIAFQHRSIEEALSEACMQEVEMEVYLEEMRASLKRSGSAFQHQDRKKNAPAFQ</sequence>
<keyword evidence="2" id="KW-1185">Reference proteome</keyword>
<proteinExistence type="predicted"/>
<dbReference type="EMBL" id="NMUH01005546">
    <property type="protein sequence ID" value="MQM13065.1"/>
    <property type="molecule type" value="Genomic_DNA"/>
</dbReference>
<evidence type="ECO:0000313" key="2">
    <source>
        <dbReference type="Proteomes" id="UP000652761"/>
    </source>
</evidence>
<evidence type="ECO:0008006" key="3">
    <source>
        <dbReference type="Google" id="ProtNLM"/>
    </source>
</evidence>
<gene>
    <name evidence="1" type="ORF">Taro_045985</name>
</gene>
<dbReference type="OrthoDB" id="786614at2759"/>
<reference evidence="1" key="1">
    <citation type="submission" date="2017-07" db="EMBL/GenBank/DDBJ databases">
        <title>Taro Niue Genome Assembly and Annotation.</title>
        <authorList>
            <person name="Atibalentja N."/>
            <person name="Keating K."/>
            <person name="Fields C.J."/>
        </authorList>
    </citation>
    <scope>NUCLEOTIDE SEQUENCE</scope>
    <source>
        <strain evidence="1">Niue_2</strain>
        <tissue evidence="1">Leaf</tissue>
    </source>
</reference>
<dbReference type="Proteomes" id="UP000652761">
    <property type="component" value="Unassembled WGS sequence"/>
</dbReference>
<evidence type="ECO:0000313" key="1">
    <source>
        <dbReference type="EMBL" id="MQM13065.1"/>
    </source>
</evidence>
<name>A0A843X502_COLES</name>